<dbReference type="AlphaFoldDB" id="A0A3E0WJ41"/>
<dbReference type="PROSITE" id="PS52004">
    <property type="entry name" value="KS3_2"/>
    <property type="match status" value="2"/>
</dbReference>
<dbReference type="GO" id="GO:0005829">
    <property type="term" value="C:cytosol"/>
    <property type="evidence" value="ECO:0007669"/>
    <property type="project" value="TreeGrafter"/>
</dbReference>
<dbReference type="Proteomes" id="UP000256488">
    <property type="component" value="Unassembled WGS sequence"/>
</dbReference>
<protein>
    <submittedName>
        <fullName evidence="5">Beta-ketoacyl synthase</fullName>
    </submittedName>
</protein>
<dbReference type="InterPro" id="IPR016039">
    <property type="entry name" value="Thiolase-like"/>
</dbReference>
<dbReference type="InterPro" id="IPR000794">
    <property type="entry name" value="Beta-ketoacyl_synthase"/>
</dbReference>
<dbReference type="EMBL" id="NFZX01000048">
    <property type="protein sequence ID" value="RFA32964.1"/>
    <property type="molecule type" value="Genomic_DNA"/>
</dbReference>
<evidence type="ECO:0000256" key="1">
    <source>
        <dbReference type="ARBA" id="ARBA00008467"/>
    </source>
</evidence>
<reference evidence="5" key="1">
    <citation type="submission" date="2017-05" db="EMBL/GenBank/DDBJ databases">
        <title>Virgibacillus sp. AK90 isolated from a saltern of Kakinada, India.</title>
        <authorList>
            <person name="Gupta V."/>
            <person name="Sidhu C."/>
            <person name="Korpole S."/>
            <person name="Pinnaka A.K."/>
        </authorList>
    </citation>
    <scope>NUCLEOTIDE SEQUENCE [LARGE SCALE GENOMIC DNA]</scope>
    <source>
        <strain evidence="5">AK90</strain>
    </source>
</reference>
<dbReference type="RefSeq" id="WP_116279269.1">
    <property type="nucleotide sequence ID" value="NZ_NFZX01000048.1"/>
</dbReference>
<proteinExistence type="inferred from homology"/>
<dbReference type="Pfam" id="PF02801">
    <property type="entry name" value="Ketoacyl-synt_C"/>
    <property type="match status" value="2"/>
</dbReference>
<dbReference type="SMART" id="SM00825">
    <property type="entry name" value="PKS_KS"/>
    <property type="match status" value="1"/>
</dbReference>
<dbReference type="SUPFAM" id="SSF53901">
    <property type="entry name" value="Thiolase-like"/>
    <property type="match status" value="4"/>
</dbReference>
<dbReference type="InterPro" id="IPR014030">
    <property type="entry name" value="Ketoacyl_synth_N"/>
</dbReference>
<dbReference type="GO" id="GO:0004315">
    <property type="term" value="F:3-oxoacyl-[acyl-carrier-protein] synthase activity"/>
    <property type="evidence" value="ECO:0007669"/>
    <property type="project" value="TreeGrafter"/>
</dbReference>
<comment type="caution">
    <text evidence="5">The sequence shown here is derived from an EMBL/GenBank/DDBJ whole genome shotgun (WGS) entry which is preliminary data.</text>
</comment>
<name>A0A3E0WJ41_9BACI</name>
<keyword evidence="2 3" id="KW-0808">Transferase</keyword>
<dbReference type="PANTHER" id="PTHR11712">
    <property type="entry name" value="POLYKETIDE SYNTHASE-RELATED"/>
    <property type="match status" value="1"/>
</dbReference>
<dbReference type="Pfam" id="PF00109">
    <property type="entry name" value="ketoacyl-synt"/>
    <property type="match status" value="2"/>
</dbReference>
<dbReference type="PANTHER" id="PTHR11712:SF336">
    <property type="entry name" value="3-OXOACYL-[ACYL-CARRIER-PROTEIN] SYNTHASE, MITOCHONDRIAL"/>
    <property type="match status" value="1"/>
</dbReference>
<gene>
    <name evidence="5" type="ORF">CAI16_16505</name>
</gene>
<dbReference type="GO" id="GO:0006633">
    <property type="term" value="P:fatty acid biosynthetic process"/>
    <property type="evidence" value="ECO:0007669"/>
    <property type="project" value="TreeGrafter"/>
</dbReference>
<organism evidence="5">
    <name type="scientific">Virgibacillus dokdonensis</name>
    <dbReference type="NCBI Taxonomy" id="302167"/>
    <lineage>
        <taxon>Bacteria</taxon>
        <taxon>Bacillati</taxon>
        <taxon>Bacillota</taxon>
        <taxon>Bacilli</taxon>
        <taxon>Bacillales</taxon>
        <taxon>Bacillaceae</taxon>
        <taxon>Virgibacillus</taxon>
    </lineage>
</organism>
<evidence type="ECO:0000259" key="4">
    <source>
        <dbReference type="PROSITE" id="PS52004"/>
    </source>
</evidence>
<dbReference type="Gene3D" id="3.40.47.10">
    <property type="match status" value="3"/>
</dbReference>
<feature type="domain" description="Ketosynthase family 3 (KS3)" evidence="4">
    <location>
        <begin position="1"/>
        <end position="400"/>
    </location>
</feature>
<dbReference type="NCBIfam" id="NF005589">
    <property type="entry name" value="PRK07314.1"/>
    <property type="match status" value="1"/>
</dbReference>
<comment type="similarity">
    <text evidence="1 3">Belongs to the thiolase-like superfamily. Beta-ketoacyl-ACP synthases family.</text>
</comment>
<evidence type="ECO:0000256" key="2">
    <source>
        <dbReference type="ARBA" id="ARBA00022679"/>
    </source>
</evidence>
<evidence type="ECO:0000256" key="3">
    <source>
        <dbReference type="RuleBase" id="RU003694"/>
    </source>
</evidence>
<sequence>MEVAVTGIGVLSSIGNDREEFWNSLLEGKVGLRKMKQYDSSNLITDFAGEVQGFDPSEKLSESEKKQTERCAQLSYFAASEALKQAKLPADFYNHSKKGVVIGTSLGGMLNGEEFHRQWIRNGLDSTDKDLLLSYPIHTSADFLSKCFLLKGPKITISTACAAGSNAIGYGADLIRNGKADMMLVGGADPLSLLSLSGFNSLKAMSNEPCSPYSESKGITLAEGAGFLVVERLDKALERGAEILALIKGYGLSSDAYHPTAPNPGGKGAYQSMQSALNHSNVPAEKIGYINGHGTGTPANDTAESIAIKNLFRTYANQIPISSTKSMIGHTLGAAGAIEGITSILALKNQVLPPTANYNEGRNRFGMDFVPNHSRKHHFNTVLSNSFAFGGNNASVVFERFNSSHQKSIEDQQEEKTERVVVTGFGTVEPLGVGKEELWDSLQNNRNSLEEMPYTENQYNAIVGAIPSERSYRKLINPMVLRRLDLLGKLGMASTKLAMDHSNLKITRYNNQRIGVIFGTSSGPLETVEKVNRSIIEHGPEKTKPGLFPNTVMNAAAGHICLNYQIKGPTTTICSGGVAGSQALIYGYQLIQNGILDVAIIVAADEYHEVIHAGYDRSNVLGNDPSPFSRNSKGFALSGGSTTIVLESESHALSHDKNILAEIKGYGMTSDAHSIAGNKANGRDYSIAIKKALADSQLSWSEIDGIYTDARGLPIADLCEANAILKAGGENTPVTTLAHKNGYSVGGLSVLHIASSIYSMETNRLPKLDVQEPVANLNYSMGDVTLDKAENFLINSSAFGGGYTSVVLGRYA</sequence>
<dbReference type="InterPro" id="IPR020841">
    <property type="entry name" value="PKS_Beta-ketoAc_synthase_dom"/>
</dbReference>
<accession>A0A3E0WJ41</accession>
<feature type="domain" description="Ketosynthase family 3 (KS3)" evidence="4">
    <location>
        <begin position="417"/>
        <end position="810"/>
    </location>
</feature>
<dbReference type="InterPro" id="IPR014031">
    <property type="entry name" value="Ketoacyl_synth_C"/>
</dbReference>
<evidence type="ECO:0000313" key="5">
    <source>
        <dbReference type="EMBL" id="RFA32964.1"/>
    </source>
</evidence>
<dbReference type="CDD" id="cd00834">
    <property type="entry name" value="KAS_I_II"/>
    <property type="match status" value="1"/>
</dbReference>